<dbReference type="GO" id="GO:0005220">
    <property type="term" value="F:inositol 1,4,5-trisphosphate-gated calcium channel activity"/>
    <property type="evidence" value="ECO:0007669"/>
    <property type="project" value="UniProtKB-UniRule"/>
</dbReference>
<keyword evidence="1" id="KW-0407">Ion channel</keyword>
<comment type="similarity">
    <text evidence="1">Belongs to the InsP3 receptor family.</text>
</comment>
<comment type="subcellular location">
    <subcellularLocation>
        <location evidence="1">Endoplasmic reticulum membrane</location>
        <topology evidence="1">Multi-pass membrane protein</topology>
    </subcellularLocation>
</comment>
<accession>A0A183P4M0</accession>
<dbReference type="Pfam" id="PF01365">
    <property type="entry name" value="RYDR_ITPR"/>
    <property type="match status" value="1"/>
</dbReference>
<protein>
    <recommendedName>
        <fullName evidence="1">Inositol 1,4,5-trisphosphate receptor</fullName>
    </recommendedName>
</protein>
<keyword evidence="3" id="KW-1185">Reference proteome</keyword>
<dbReference type="EMBL" id="UZAL01029596">
    <property type="protein sequence ID" value="VDP49195.1"/>
    <property type="molecule type" value="Genomic_DNA"/>
</dbReference>
<comment type="domain">
    <text evidence="1">The receptor contains a calcium channel in its C-terminal extremity. Its large N-terminal cytoplasmic region has the ligand-binding site in the N-terminus and modulatory sites in the middle portion immediately upstream of the channel region.</text>
</comment>
<keyword evidence="1" id="KW-0256">Endoplasmic reticulum</keyword>
<proteinExistence type="inferred from homology"/>
<dbReference type="InterPro" id="IPR000699">
    <property type="entry name" value="RIH_dom"/>
</dbReference>
<dbReference type="PRINTS" id="PR00779">
    <property type="entry name" value="INSP3RECEPTR"/>
</dbReference>
<dbReference type="GO" id="GO:0070679">
    <property type="term" value="F:inositol 1,4,5 trisphosphate binding"/>
    <property type="evidence" value="ECO:0007669"/>
    <property type="project" value="UniProtKB-UniRule"/>
</dbReference>
<comment type="subunit">
    <text evidence="1">Homotetramer.</text>
</comment>
<dbReference type="STRING" id="31246.A0A183P4M0"/>
<keyword evidence="1" id="KW-0106">Calcium</keyword>
<evidence type="ECO:0000256" key="1">
    <source>
        <dbReference type="RuleBase" id="RU368044"/>
    </source>
</evidence>
<dbReference type="InterPro" id="IPR000493">
    <property type="entry name" value="InsP3_rcpt"/>
</dbReference>
<keyword evidence="1" id="KW-0109">Calcium transport</keyword>
<dbReference type="GO" id="GO:0051209">
    <property type="term" value="P:release of sequestered calcium ion into cytosol"/>
    <property type="evidence" value="ECO:0007669"/>
    <property type="project" value="UniProtKB-UniRule"/>
</dbReference>
<dbReference type="InterPro" id="IPR015925">
    <property type="entry name" value="Ryanodine_IP3_receptor"/>
</dbReference>
<comment type="function">
    <text evidence="1">Receptor for inositol 1,4,5-trisphosphate, a second messenger that mediates the release of intracellular calcium.</text>
</comment>
<gene>
    <name evidence="2" type="ORF">SMTD_LOCUS9306</name>
</gene>
<keyword evidence="1" id="KW-0675">Receptor</keyword>
<name>A0A183P4M0_9TREM</name>
<keyword evidence="1" id="KW-0813">Transport</keyword>
<dbReference type="PANTHER" id="PTHR13715">
    <property type="entry name" value="RYANODINE RECEPTOR AND IP3 RECEPTOR"/>
    <property type="match status" value="1"/>
</dbReference>
<evidence type="ECO:0000313" key="2">
    <source>
        <dbReference type="EMBL" id="VDP49195.1"/>
    </source>
</evidence>
<evidence type="ECO:0000313" key="3">
    <source>
        <dbReference type="Proteomes" id="UP000269396"/>
    </source>
</evidence>
<keyword evidence="1" id="KW-0472">Membrane</keyword>
<organism evidence="2 3">
    <name type="scientific">Schistosoma mattheei</name>
    <dbReference type="NCBI Taxonomy" id="31246"/>
    <lineage>
        <taxon>Eukaryota</taxon>
        <taxon>Metazoa</taxon>
        <taxon>Spiralia</taxon>
        <taxon>Lophotrochozoa</taxon>
        <taxon>Platyhelminthes</taxon>
        <taxon>Trematoda</taxon>
        <taxon>Digenea</taxon>
        <taxon>Strigeidida</taxon>
        <taxon>Schistosomatoidea</taxon>
        <taxon>Schistosomatidae</taxon>
        <taxon>Schistosoma</taxon>
    </lineage>
</organism>
<sequence>MQTHIGLGIRASETITALLHNNRQLLEKRVGELEVSAFVSLVRDNIEARNKTFIDSENNNYTTDIVTLIWKQTYLMDEYFWKTIHPNLILNQFELNQTQKGLEFNLNILNDIVMNQSKQEMNEISSKSITLCYLILDYYQAQIDLFALLCQQRQYIAINYLSTKLSVHLLLKCMRNERLRPSLRASFTRLLLNLHVDRDPQELHQPIQYARLWSTLGTKSDVSSYEEANSSTDKQENFTTDFMKIKNFVNDYLDNMLSNGCYLSESGYINLTNEAS</sequence>
<dbReference type="GO" id="GO:0005789">
    <property type="term" value="C:endoplasmic reticulum membrane"/>
    <property type="evidence" value="ECO:0007669"/>
    <property type="project" value="UniProtKB-SubCell"/>
</dbReference>
<keyword evidence="1" id="KW-0107">Calcium channel</keyword>
<keyword evidence="1" id="KW-0406">Ion transport</keyword>
<reference evidence="2 3" key="1">
    <citation type="submission" date="2018-11" db="EMBL/GenBank/DDBJ databases">
        <authorList>
            <consortium name="Pathogen Informatics"/>
        </authorList>
    </citation>
    <scope>NUCLEOTIDE SEQUENCE [LARGE SCALE GENOMIC DNA]</scope>
    <source>
        <strain>Denwood</strain>
        <strain evidence="3">Zambia</strain>
    </source>
</reference>
<dbReference type="Proteomes" id="UP000269396">
    <property type="component" value="Unassembled WGS sequence"/>
</dbReference>
<dbReference type="PANTHER" id="PTHR13715:SF102">
    <property type="entry name" value="INOSITOL 1,4,5-TRISPHOSPHATE RECEPTOR"/>
    <property type="match status" value="1"/>
</dbReference>
<keyword evidence="1" id="KW-1071">Ligand-gated ion channel</keyword>
<dbReference type="AlphaFoldDB" id="A0A183P4M0"/>